<dbReference type="PANTHER" id="PTHR24422">
    <property type="entry name" value="CHEMOTAXIS PROTEIN METHYLTRANSFERASE"/>
    <property type="match status" value="1"/>
</dbReference>
<dbReference type="EC" id="2.1.1.80" evidence="2"/>
<accession>A0A369BHA2</accession>
<evidence type="ECO:0000313" key="8">
    <source>
        <dbReference type="Proteomes" id="UP000253034"/>
    </source>
</evidence>
<dbReference type="Pfam" id="PF03705">
    <property type="entry name" value="CheR_N"/>
    <property type="match status" value="1"/>
</dbReference>
<dbReference type="EMBL" id="QPJT01000002">
    <property type="protein sequence ID" value="RCX19936.1"/>
    <property type="molecule type" value="Genomic_DNA"/>
</dbReference>
<gene>
    <name evidence="7" type="ORF">DFR58_1025</name>
</gene>
<comment type="caution">
    <text evidence="7">The sequence shown here is derived from an EMBL/GenBank/DDBJ whole genome shotgun (WGS) entry which is preliminary data.</text>
</comment>
<dbReference type="AlphaFoldDB" id="A0A369BHA2"/>
<dbReference type="PANTHER" id="PTHR24422:SF19">
    <property type="entry name" value="CHEMOTAXIS PROTEIN METHYLTRANSFERASE"/>
    <property type="match status" value="1"/>
</dbReference>
<keyword evidence="5" id="KW-0949">S-adenosyl-L-methionine</keyword>
<dbReference type="Proteomes" id="UP000253034">
    <property type="component" value="Unassembled WGS sequence"/>
</dbReference>
<dbReference type="InterPro" id="IPR022642">
    <property type="entry name" value="CheR_C"/>
</dbReference>
<sequence length="259" mass="30004">MMDYEGFKDNIYRMTGINLTFYKEKQMKRRIDSLISKNGFSGYEVYIGALKANKALYNEFINYLTINVSEFYRNPEQWSVLEKDILPAIINSTKNIKIWSSACSTGDEPYTLVMVLNKFMPLKDIRILATDIDKGAIEKAMNGVYTQKSVENLPKEYLTKYFVKSGDMFKIKDEVKNCVQFKQHNLLKDEYPQGCDLIVCRNVLIYFTEEAKSGIYHKFNGALKDNGVLFVGSTEQIILSNKYCLKPIRTFFYIKEASL</sequence>
<dbReference type="Gene3D" id="1.10.155.10">
    <property type="entry name" value="Chemotaxis receptor methyltransferase CheR, N-terminal domain"/>
    <property type="match status" value="1"/>
</dbReference>
<evidence type="ECO:0000256" key="5">
    <source>
        <dbReference type="ARBA" id="ARBA00022691"/>
    </source>
</evidence>
<reference evidence="7 8" key="1">
    <citation type="submission" date="2018-07" db="EMBL/GenBank/DDBJ databases">
        <title>Genomic Encyclopedia of Type Strains, Phase IV (KMG-IV): sequencing the most valuable type-strain genomes for metagenomic binning, comparative biology and taxonomic classification.</title>
        <authorList>
            <person name="Goeker M."/>
        </authorList>
    </citation>
    <scope>NUCLEOTIDE SEQUENCE [LARGE SCALE GENOMIC DNA]</scope>
    <source>
        <strain evidence="7 8">DSM 27016</strain>
    </source>
</reference>
<comment type="catalytic activity">
    <reaction evidence="1">
        <text>L-glutamyl-[protein] + S-adenosyl-L-methionine = [protein]-L-glutamate 5-O-methyl ester + S-adenosyl-L-homocysteine</text>
        <dbReference type="Rhea" id="RHEA:24452"/>
        <dbReference type="Rhea" id="RHEA-COMP:10208"/>
        <dbReference type="Rhea" id="RHEA-COMP:10311"/>
        <dbReference type="ChEBI" id="CHEBI:29973"/>
        <dbReference type="ChEBI" id="CHEBI:57856"/>
        <dbReference type="ChEBI" id="CHEBI:59789"/>
        <dbReference type="ChEBI" id="CHEBI:82795"/>
        <dbReference type="EC" id="2.1.1.80"/>
    </reaction>
</comment>
<dbReference type="InterPro" id="IPR029063">
    <property type="entry name" value="SAM-dependent_MTases_sf"/>
</dbReference>
<keyword evidence="3 7" id="KW-0489">Methyltransferase</keyword>
<evidence type="ECO:0000256" key="2">
    <source>
        <dbReference type="ARBA" id="ARBA00012534"/>
    </source>
</evidence>
<dbReference type="PRINTS" id="PR00996">
    <property type="entry name" value="CHERMTFRASE"/>
</dbReference>
<dbReference type="PROSITE" id="PS50123">
    <property type="entry name" value="CHER"/>
    <property type="match status" value="1"/>
</dbReference>
<dbReference type="SUPFAM" id="SSF53335">
    <property type="entry name" value="S-adenosyl-L-methionine-dependent methyltransferases"/>
    <property type="match status" value="1"/>
</dbReference>
<feature type="domain" description="CheR-type methyltransferase" evidence="6">
    <location>
        <begin position="1"/>
        <end position="258"/>
    </location>
</feature>
<evidence type="ECO:0000259" key="6">
    <source>
        <dbReference type="PROSITE" id="PS50123"/>
    </source>
</evidence>
<proteinExistence type="predicted"/>
<keyword evidence="8" id="KW-1185">Reference proteome</keyword>
<dbReference type="InterPro" id="IPR022641">
    <property type="entry name" value="CheR_N"/>
</dbReference>
<organism evidence="7 8">
    <name type="scientific">Anaerobacterium chartisolvens</name>
    <dbReference type="NCBI Taxonomy" id="1297424"/>
    <lineage>
        <taxon>Bacteria</taxon>
        <taxon>Bacillati</taxon>
        <taxon>Bacillota</taxon>
        <taxon>Clostridia</taxon>
        <taxon>Eubacteriales</taxon>
        <taxon>Oscillospiraceae</taxon>
        <taxon>Anaerobacterium</taxon>
    </lineage>
</organism>
<evidence type="ECO:0000256" key="4">
    <source>
        <dbReference type="ARBA" id="ARBA00022679"/>
    </source>
</evidence>
<dbReference type="InterPro" id="IPR000780">
    <property type="entry name" value="CheR_MeTrfase"/>
</dbReference>
<name>A0A369BHA2_9FIRM</name>
<evidence type="ECO:0000313" key="7">
    <source>
        <dbReference type="EMBL" id="RCX19936.1"/>
    </source>
</evidence>
<dbReference type="InterPro" id="IPR036804">
    <property type="entry name" value="CheR_N_sf"/>
</dbReference>
<dbReference type="InterPro" id="IPR050903">
    <property type="entry name" value="Bact_Chemotaxis_MeTrfase"/>
</dbReference>
<keyword evidence="4 7" id="KW-0808">Transferase</keyword>
<protein>
    <recommendedName>
        <fullName evidence="2">protein-glutamate O-methyltransferase</fullName>
        <ecNumber evidence="2">2.1.1.80</ecNumber>
    </recommendedName>
</protein>
<dbReference type="GO" id="GO:0032259">
    <property type="term" value="P:methylation"/>
    <property type="evidence" value="ECO:0007669"/>
    <property type="project" value="UniProtKB-KW"/>
</dbReference>
<evidence type="ECO:0000256" key="3">
    <source>
        <dbReference type="ARBA" id="ARBA00022603"/>
    </source>
</evidence>
<dbReference type="Pfam" id="PF01739">
    <property type="entry name" value="CheR"/>
    <property type="match status" value="1"/>
</dbReference>
<evidence type="ECO:0000256" key="1">
    <source>
        <dbReference type="ARBA" id="ARBA00001541"/>
    </source>
</evidence>
<dbReference type="Gene3D" id="3.40.50.150">
    <property type="entry name" value="Vaccinia Virus protein VP39"/>
    <property type="match status" value="1"/>
</dbReference>
<dbReference type="SMART" id="SM00138">
    <property type="entry name" value="MeTrc"/>
    <property type="match status" value="1"/>
</dbReference>
<dbReference type="GO" id="GO:0008983">
    <property type="term" value="F:protein-glutamate O-methyltransferase activity"/>
    <property type="evidence" value="ECO:0007669"/>
    <property type="project" value="UniProtKB-EC"/>
</dbReference>
<dbReference type="SUPFAM" id="SSF47757">
    <property type="entry name" value="Chemotaxis receptor methyltransferase CheR, N-terminal domain"/>
    <property type="match status" value="1"/>
</dbReference>